<dbReference type="Proteomes" id="UP000682892">
    <property type="component" value="Unassembled WGS sequence"/>
</dbReference>
<dbReference type="InterPro" id="IPR006170">
    <property type="entry name" value="PBP/GOBP"/>
</dbReference>
<dbReference type="GO" id="GO:0035275">
    <property type="term" value="F:dibutyl phthalate binding"/>
    <property type="evidence" value="ECO:0007669"/>
    <property type="project" value="TreeGrafter"/>
</dbReference>
<dbReference type="Pfam" id="PF01395">
    <property type="entry name" value="PBP_GOBP"/>
    <property type="match status" value="1"/>
</dbReference>
<comment type="subcellular location">
    <subcellularLocation>
        <location evidence="1">Secreted</location>
    </subcellularLocation>
</comment>
<evidence type="ECO:0000313" key="6">
    <source>
        <dbReference type="Proteomes" id="UP000682892"/>
    </source>
</evidence>
<reference evidence="5" key="2">
    <citation type="journal article" date="2007" name="Science">
        <title>Genome sequence of Aedes aegypti, a major arbovirus vector.</title>
        <authorList>
            <person name="Nene V."/>
            <person name="Wortman J.R."/>
            <person name="Lawson D."/>
            <person name="Haas B."/>
            <person name="Kodira C."/>
            <person name="Tu Z.J."/>
            <person name="Loftus B."/>
            <person name="Xi Z."/>
            <person name="Megy K."/>
            <person name="Grabherr M."/>
            <person name="Ren Q."/>
            <person name="Zdobnov E.M."/>
            <person name="Lobo N.F."/>
            <person name="Campbell K.S."/>
            <person name="Brown S.E."/>
            <person name="Bonaldo M.F."/>
            <person name="Zhu J."/>
            <person name="Sinkins S.P."/>
            <person name="Hogenkamp D.G."/>
            <person name="Amedeo P."/>
            <person name="Arensburger P."/>
            <person name="Atkinson P.W."/>
            <person name="Bidwell S."/>
            <person name="Biedler J."/>
            <person name="Birney E."/>
            <person name="Bruggner R.V."/>
            <person name="Costas J."/>
            <person name="Coy M.R."/>
            <person name="Crabtree J."/>
            <person name="Crawford M."/>
            <person name="Debruyn B."/>
            <person name="Decaprio D."/>
            <person name="Eiglmeier K."/>
            <person name="Eisenstadt E."/>
            <person name="El-Dorry H."/>
            <person name="Gelbart W.M."/>
            <person name="Gomes S.L."/>
            <person name="Hammond M."/>
            <person name="Hannick L.I."/>
            <person name="Hogan J.R."/>
            <person name="Holmes M.H."/>
            <person name="Jaffe D."/>
            <person name="Johnston J.S."/>
            <person name="Kennedy R.C."/>
            <person name="Koo H."/>
            <person name="Kravitz S."/>
            <person name="Kriventseva E.V."/>
            <person name="Kulp D."/>
            <person name="Labutti K."/>
            <person name="Lee E."/>
            <person name="Li S."/>
            <person name="Lovin D.D."/>
            <person name="Mao C."/>
            <person name="Mauceli E."/>
            <person name="Menck C.F."/>
            <person name="Miller J.R."/>
            <person name="Montgomery P."/>
            <person name="Mori A."/>
            <person name="Nascimento A.L."/>
            <person name="Naveira H.F."/>
            <person name="Nusbaum C."/>
            <person name="O'leary S."/>
            <person name="Orvis J."/>
            <person name="Pertea M."/>
            <person name="Quesneville H."/>
            <person name="Reidenbach K.R."/>
            <person name="Rogers Y.H."/>
            <person name="Roth C.W."/>
            <person name="Schneider J.R."/>
            <person name="Schatz M."/>
            <person name="Shumway M."/>
            <person name="Stanke M."/>
            <person name="Stinson E.O."/>
            <person name="Tubio J.M."/>
            <person name="Vanzee J.P."/>
            <person name="Verjovski-Almeida S."/>
            <person name="Werner D."/>
            <person name="White O."/>
            <person name="Wyder S."/>
            <person name="Zeng Q."/>
            <person name="Zhao Q."/>
            <person name="Zhao Y."/>
            <person name="Hill C.A."/>
            <person name="Raikhel A.S."/>
            <person name="Soares M.B."/>
            <person name="Knudson D.L."/>
            <person name="Lee N.H."/>
            <person name="Galagan J."/>
            <person name="Salzberg S.L."/>
            <person name="Paulsen I.T."/>
            <person name="Dimopoulos G."/>
            <person name="Collins F.H."/>
            <person name="Birren B."/>
            <person name="Fraser-Liggett C.M."/>
            <person name="Severson D.W."/>
        </authorList>
    </citation>
    <scope>NUCLEOTIDE SEQUENCE [LARGE SCALE GENOMIC DNA]</scope>
    <source>
        <strain evidence="5">Liverpool</strain>
    </source>
</reference>
<sequence length="146" mass="16094">MYVVNLVLVLLSLEILSTSDAAMTMKQLKNSLEMMRKACAPKFNVVEASLDELKAGRFANEADKELKCYTMCIAQMAGTLTKKGELSLSKTTAQIEAMLPQEIKAAAKEALNACKDIQSGFKDPCEKVYFSAKCAAEYNPDVFFFP</sequence>
<dbReference type="SMR" id="A0A1S4FDJ8"/>
<accession>A0A1S4FDJ8</accession>
<dbReference type="GO" id="GO:0042048">
    <property type="term" value="P:olfactory behavior"/>
    <property type="evidence" value="ECO:0007669"/>
    <property type="project" value="TreeGrafter"/>
</dbReference>
<keyword evidence="4" id="KW-0732">Signal</keyword>
<dbReference type="OMA" id="CYTRCIA"/>
<dbReference type="EMBL" id="CH477391">
    <property type="protein sequence ID" value="EAT41942.1"/>
    <property type="molecule type" value="Genomic_DNA"/>
</dbReference>
<protein>
    <submittedName>
        <fullName evidence="5">AAEL006454-PA</fullName>
    </submittedName>
</protein>
<dbReference type="SUPFAM" id="SSF47565">
    <property type="entry name" value="Insect pheromone/odorant-binding proteins"/>
    <property type="match status" value="1"/>
</dbReference>
<dbReference type="PANTHER" id="PTHR21364:SF1">
    <property type="entry name" value="GENERAL ODORANT-BINDING PROTEIN LUSH"/>
    <property type="match status" value="1"/>
</dbReference>
<comment type="similarity">
    <text evidence="2">Belongs to the PBP/GOBP family.</text>
</comment>
<feature type="chain" id="PRO_5036470667" evidence="4">
    <location>
        <begin position="22"/>
        <end position="146"/>
    </location>
</feature>
<feature type="signal peptide" evidence="4">
    <location>
        <begin position="1"/>
        <end position="21"/>
    </location>
</feature>
<dbReference type="GO" id="GO:0005576">
    <property type="term" value="C:extracellular region"/>
    <property type="evidence" value="ECO:0007669"/>
    <property type="project" value="UniProtKB-SubCell"/>
</dbReference>
<reference evidence="5" key="3">
    <citation type="submission" date="2012-09" db="EMBL/GenBank/DDBJ databases">
        <authorList>
            <consortium name="VectorBase"/>
        </authorList>
    </citation>
    <scope>NUCLEOTIDE SEQUENCE</scope>
    <source>
        <strain evidence="5">Liverpool</strain>
    </source>
</reference>
<dbReference type="GO" id="GO:0007608">
    <property type="term" value="P:sensory perception of smell"/>
    <property type="evidence" value="ECO:0007669"/>
    <property type="project" value="TreeGrafter"/>
</dbReference>
<dbReference type="AlphaFoldDB" id="A0A1S4FDJ8"/>
<evidence type="ECO:0000313" key="5">
    <source>
        <dbReference type="EMBL" id="EAT41942.1"/>
    </source>
</evidence>
<dbReference type="Gene3D" id="1.10.238.20">
    <property type="entry name" value="Pheromone/general odorant binding protein domain"/>
    <property type="match status" value="1"/>
</dbReference>
<gene>
    <name evidence="5" type="ORF">AaeL_AAEL006454</name>
</gene>
<dbReference type="KEGG" id="aag:5568029"/>
<evidence type="ECO:0000256" key="4">
    <source>
        <dbReference type="SAM" id="SignalP"/>
    </source>
</evidence>
<dbReference type="FunFam" id="1.10.238.20:FF:000001">
    <property type="entry name" value="General odorant-binding protein lush"/>
    <property type="match status" value="1"/>
</dbReference>
<evidence type="ECO:0000256" key="2">
    <source>
        <dbReference type="ARBA" id="ARBA00008098"/>
    </source>
</evidence>
<proteinExistence type="inferred from homology"/>
<dbReference type="PANTHER" id="PTHR21364">
    <property type="entry name" value="GENERAL ODORANT-BINDING PROTEIN 19A"/>
    <property type="match status" value="1"/>
</dbReference>
<evidence type="ECO:0000256" key="3">
    <source>
        <dbReference type="ARBA" id="ARBA00022525"/>
    </source>
</evidence>
<dbReference type="SMART" id="SM00708">
    <property type="entry name" value="PhBP"/>
    <property type="match status" value="1"/>
</dbReference>
<organism evidence="5 6">
    <name type="scientific">Aedes aegypti</name>
    <name type="common">Yellowfever mosquito</name>
    <name type="synonym">Culex aegypti</name>
    <dbReference type="NCBI Taxonomy" id="7159"/>
    <lineage>
        <taxon>Eukaryota</taxon>
        <taxon>Metazoa</taxon>
        <taxon>Ecdysozoa</taxon>
        <taxon>Arthropoda</taxon>
        <taxon>Hexapoda</taxon>
        <taxon>Insecta</taxon>
        <taxon>Pterygota</taxon>
        <taxon>Neoptera</taxon>
        <taxon>Endopterygota</taxon>
        <taxon>Diptera</taxon>
        <taxon>Nematocera</taxon>
        <taxon>Culicoidea</taxon>
        <taxon>Culicidae</taxon>
        <taxon>Culicinae</taxon>
        <taxon>Aedini</taxon>
        <taxon>Aedes</taxon>
        <taxon>Stegomyia</taxon>
    </lineage>
</organism>
<dbReference type="InterPro" id="IPR036728">
    <property type="entry name" value="PBP_GOBP_sf"/>
</dbReference>
<dbReference type="GO" id="GO:0005549">
    <property type="term" value="F:odorant binding"/>
    <property type="evidence" value="ECO:0007669"/>
    <property type="project" value="InterPro"/>
</dbReference>
<dbReference type="OrthoDB" id="6610259at2759"/>
<reference evidence="5" key="1">
    <citation type="submission" date="2005-10" db="EMBL/GenBank/DDBJ databases">
        <authorList>
            <person name="Loftus B.J."/>
            <person name="Nene V.M."/>
            <person name="Hannick L.I."/>
            <person name="Bidwell S."/>
            <person name="Haas B."/>
            <person name="Amedeo P."/>
            <person name="Orvis J."/>
            <person name="Wortman J.R."/>
            <person name="White O.R."/>
            <person name="Salzberg S."/>
            <person name="Shumway M."/>
            <person name="Koo H."/>
            <person name="Zhao Y."/>
            <person name="Holmes M."/>
            <person name="Miller J."/>
            <person name="Schatz M."/>
            <person name="Pop M."/>
            <person name="Pai G."/>
            <person name="Utterback T."/>
            <person name="Rogers Y.-H."/>
            <person name="Kravitz S."/>
            <person name="Fraser C.M."/>
        </authorList>
    </citation>
    <scope>NUCLEOTIDE SEQUENCE</scope>
    <source>
        <strain evidence="5">Liverpool</strain>
    </source>
</reference>
<dbReference type="CDD" id="cd23992">
    <property type="entry name" value="PBP_GOBP"/>
    <property type="match status" value="1"/>
</dbReference>
<evidence type="ECO:0000256" key="1">
    <source>
        <dbReference type="ARBA" id="ARBA00004613"/>
    </source>
</evidence>
<dbReference type="HOGENOM" id="CLU_107288_0_0_1"/>
<name>A0A1S4FDJ8_AEDAE</name>
<keyword evidence="3" id="KW-0964">Secreted</keyword>